<sequence>MIKSLYFCFLFLIASVVPLAAQELPVAHYKYQVTSGVIRQVSLGFDDLRQVPKLVMPMGKSNRIARFSPEPEAQLIIDEKLYDVCRQMGRDSLSALAFIISHELTHFFVNHRHPFGFATPGNELSERNKEMEKEADLYGLIQAFATGYQTFKVARPLLKKIYTAYQLPDSLKGYPTREERLVSIDLYAQQAQQLASTFEVGKFLYLKGEYAAAEHCFSDLSSRIPAKEFLNNLGLSQLQQVLTGAWIKTRSMPFKLPAELDTENRLLGKNRQGNEEEGNEFEALLEGAIRNFEKAVALDKTYMAAHINLATSMLLLNRNGTVREMIDQLQQTRTTISPDAFLLRGIALVRLKEYEAAQIDLANADGAFEIEFNRKIAALLQKRAKENEIIDWIERQTLAGSRSIQRSAPVGIEQSMNGLSLPLPDNLPVDQRKNLPKPNLVHFQYNAFNGLHVYKILLKKGAFQVIQGHSTVNGLATAQGIRHGDPIRKMKEKYGNPSRLVPVSGGHFYCYDKVQIYFRTRDNIVEDWLIYQKNTNSE</sequence>
<evidence type="ECO:0000313" key="2">
    <source>
        <dbReference type="EMBL" id="NIJ52297.1"/>
    </source>
</evidence>
<organism evidence="2 3">
    <name type="scientific">Dyadobacter arcticus</name>
    <dbReference type="NCBI Taxonomy" id="1078754"/>
    <lineage>
        <taxon>Bacteria</taxon>
        <taxon>Pseudomonadati</taxon>
        <taxon>Bacteroidota</taxon>
        <taxon>Cytophagia</taxon>
        <taxon>Cytophagales</taxon>
        <taxon>Spirosomataceae</taxon>
        <taxon>Dyadobacter</taxon>
    </lineage>
</organism>
<dbReference type="RefSeq" id="WP_167268490.1">
    <property type="nucleotide sequence ID" value="NZ_JAASQJ010000001.1"/>
</dbReference>
<evidence type="ECO:0000313" key="3">
    <source>
        <dbReference type="Proteomes" id="UP001179181"/>
    </source>
</evidence>
<name>A0ABX0UHP6_9BACT</name>
<protein>
    <submittedName>
        <fullName evidence="2">Tetratricopeptide (TPR) repeat protein</fullName>
    </submittedName>
</protein>
<proteinExistence type="predicted"/>
<gene>
    <name evidence="2" type="ORF">FHS68_001453</name>
</gene>
<feature type="chain" id="PRO_5046875690" evidence="1">
    <location>
        <begin position="21"/>
        <end position="538"/>
    </location>
</feature>
<comment type="caution">
    <text evidence="2">The sequence shown here is derived from an EMBL/GenBank/DDBJ whole genome shotgun (WGS) entry which is preliminary data.</text>
</comment>
<evidence type="ECO:0000256" key="1">
    <source>
        <dbReference type="SAM" id="SignalP"/>
    </source>
</evidence>
<dbReference type="Proteomes" id="UP001179181">
    <property type="component" value="Unassembled WGS sequence"/>
</dbReference>
<dbReference type="InterPro" id="IPR011990">
    <property type="entry name" value="TPR-like_helical_dom_sf"/>
</dbReference>
<dbReference type="SUPFAM" id="SSF48452">
    <property type="entry name" value="TPR-like"/>
    <property type="match status" value="1"/>
</dbReference>
<feature type="signal peptide" evidence="1">
    <location>
        <begin position="1"/>
        <end position="20"/>
    </location>
</feature>
<dbReference type="Gene3D" id="1.25.40.10">
    <property type="entry name" value="Tetratricopeptide repeat domain"/>
    <property type="match status" value="1"/>
</dbReference>
<keyword evidence="1" id="KW-0732">Signal</keyword>
<keyword evidence="3" id="KW-1185">Reference proteome</keyword>
<accession>A0ABX0UHP6</accession>
<reference evidence="2 3" key="1">
    <citation type="submission" date="2020-03" db="EMBL/GenBank/DDBJ databases">
        <title>Genomic Encyclopedia of Type Strains, Phase IV (KMG-IV): sequencing the most valuable type-strain genomes for metagenomic binning, comparative biology and taxonomic classification.</title>
        <authorList>
            <person name="Goeker M."/>
        </authorList>
    </citation>
    <scope>NUCLEOTIDE SEQUENCE [LARGE SCALE GENOMIC DNA]</scope>
    <source>
        <strain evidence="2 3">DSM 102865</strain>
    </source>
</reference>
<dbReference type="EMBL" id="JAASQJ010000001">
    <property type="protein sequence ID" value="NIJ52297.1"/>
    <property type="molecule type" value="Genomic_DNA"/>
</dbReference>